<dbReference type="GO" id="GO:0015031">
    <property type="term" value="P:protein transport"/>
    <property type="evidence" value="ECO:0007669"/>
    <property type="project" value="UniProtKB-KW"/>
</dbReference>
<dbReference type="Gene3D" id="1.10.287.810">
    <property type="entry name" value="Mitochondrial import inner membrane translocase subunit tim13 like domains"/>
    <property type="match status" value="1"/>
</dbReference>
<keyword evidence="1 8" id="KW-0813">Transport</keyword>
<keyword evidence="5 8" id="KW-0811">Translocation</keyword>
<dbReference type="GO" id="GO:0046872">
    <property type="term" value="F:metal ion binding"/>
    <property type="evidence" value="ECO:0007669"/>
    <property type="project" value="UniProtKB-KW"/>
</dbReference>
<keyword evidence="6 8" id="KW-0496">Mitochondrion</keyword>
<comment type="subcellular location">
    <subcellularLocation>
        <location evidence="8">Mitochondrion inner membrane</location>
        <topology evidence="8">Peripheral membrane protein</topology>
        <orientation evidence="8">Intermembrane side</orientation>
    </subcellularLocation>
</comment>
<dbReference type="InterPro" id="IPR004217">
    <property type="entry name" value="Tim10-like"/>
</dbReference>
<evidence type="ECO:0000313" key="11">
    <source>
        <dbReference type="Proteomes" id="UP000648918"/>
    </source>
</evidence>
<dbReference type="InterPro" id="IPR050673">
    <property type="entry name" value="Mito_inner_translocase_sub"/>
</dbReference>
<proteinExistence type="inferred from homology"/>
<comment type="caution">
    <text evidence="10">The sequence shown here is derived from an EMBL/GenBank/DDBJ whole genome shotgun (WGS) entry which is preliminary data.</text>
</comment>
<evidence type="ECO:0000256" key="2">
    <source>
        <dbReference type="ARBA" id="ARBA00022723"/>
    </source>
</evidence>
<evidence type="ECO:0000313" key="10">
    <source>
        <dbReference type="EMBL" id="NXD86081.1"/>
    </source>
</evidence>
<dbReference type="OrthoDB" id="1551503at2759"/>
<dbReference type="PANTHER" id="PTHR13172">
    <property type="entry name" value="MITOCHONDRIAL IMPORT INNER MEMBRANE TRANSLOCASE SUBUNIT TIM9B"/>
    <property type="match status" value="1"/>
</dbReference>
<comment type="function">
    <text evidence="8">Mitochondrial intermembrane chaperone that participates in the import and insertion of some multi-pass transmembrane proteins into the mitochondrial inner membrane. Also required for the transfer of beta-barrel precursors from the TOM complex to the sorting and assembly machinery (SAM complex) of the outer membrane. Acts as a chaperone-like protein that protects the hydrophobic precursors from aggregation and guide them through the mitochondrial intermembrane space.</text>
</comment>
<dbReference type="InterPro" id="IPR035427">
    <property type="entry name" value="Tim10-like_dom_sf"/>
</dbReference>
<evidence type="ECO:0000256" key="1">
    <source>
        <dbReference type="ARBA" id="ARBA00022448"/>
    </source>
</evidence>
<sequence>ISTSGENKQFQEILRTYDKITENCFLDCIMDFTGNEVKPEEMAFPEHCLQKYFKMAQRISIRFQEYHIQQNETLASKAGLLGQP</sequence>
<comment type="domain">
    <text evidence="8">The twin CX3C motif contains 4 conserved Cys residues that form 2 disulfide bonds in the mitochondrial intermembrane space.</text>
</comment>
<feature type="non-terminal residue" evidence="10">
    <location>
        <position position="84"/>
    </location>
</feature>
<dbReference type="EMBL" id="WBNJ01000504">
    <property type="protein sequence ID" value="NXD86081.1"/>
    <property type="molecule type" value="Genomic_DNA"/>
</dbReference>
<name>A0A851ZGH4_9AVES</name>
<evidence type="ECO:0000256" key="6">
    <source>
        <dbReference type="ARBA" id="ARBA00023128"/>
    </source>
</evidence>
<dbReference type="Proteomes" id="UP000648918">
    <property type="component" value="Unassembled WGS sequence"/>
</dbReference>
<protein>
    <recommendedName>
        <fullName evidence="8">Mitochondrial import inner membrane translocase subunit</fullName>
    </recommendedName>
</protein>
<comment type="subunit">
    <text evidence="8">Heterohexamer.</text>
</comment>
<feature type="domain" description="Tim10-like" evidence="9">
    <location>
        <begin position="6"/>
        <end position="65"/>
    </location>
</feature>
<evidence type="ECO:0000256" key="4">
    <source>
        <dbReference type="ARBA" id="ARBA00022927"/>
    </source>
</evidence>
<keyword evidence="8" id="KW-0472">Membrane</keyword>
<reference evidence="10" key="1">
    <citation type="submission" date="2019-09" db="EMBL/GenBank/DDBJ databases">
        <title>Bird 10,000 Genomes (B10K) Project - Family phase.</title>
        <authorList>
            <person name="Zhang G."/>
        </authorList>
    </citation>
    <scope>NUCLEOTIDE SEQUENCE</scope>
    <source>
        <strain evidence="10">B10K-DU-024-03</strain>
        <tissue evidence="10">Muscle</tissue>
    </source>
</reference>
<comment type="similarity">
    <text evidence="8">Belongs to the small Tim family.</text>
</comment>
<dbReference type="GO" id="GO:0005743">
    <property type="term" value="C:mitochondrial inner membrane"/>
    <property type="evidence" value="ECO:0007669"/>
    <property type="project" value="UniProtKB-SubCell"/>
</dbReference>
<evidence type="ECO:0000256" key="5">
    <source>
        <dbReference type="ARBA" id="ARBA00023010"/>
    </source>
</evidence>
<keyword evidence="3" id="KW-0862">Zinc</keyword>
<evidence type="ECO:0000256" key="7">
    <source>
        <dbReference type="ARBA" id="ARBA00023157"/>
    </source>
</evidence>
<evidence type="ECO:0000256" key="3">
    <source>
        <dbReference type="ARBA" id="ARBA00022833"/>
    </source>
</evidence>
<dbReference type="SUPFAM" id="SSF144122">
    <property type="entry name" value="Tim10-like"/>
    <property type="match status" value="1"/>
</dbReference>
<dbReference type="Pfam" id="PF02953">
    <property type="entry name" value="zf-Tim10_DDP"/>
    <property type="match status" value="1"/>
</dbReference>
<keyword evidence="2" id="KW-0479">Metal-binding</keyword>
<keyword evidence="8" id="KW-0143">Chaperone</keyword>
<accession>A0A851ZGH4</accession>
<dbReference type="AlphaFoldDB" id="A0A851ZGH4"/>
<organism evidence="10 11">
    <name type="scientific">Halcyon senegalensis</name>
    <dbReference type="NCBI Taxonomy" id="342381"/>
    <lineage>
        <taxon>Eukaryota</taxon>
        <taxon>Metazoa</taxon>
        <taxon>Chordata</taxon>
        <taxon>Craniata</taxon>
        <taxon>Vertebrata</taxon>
        <taxon>Euteleostomi</taxon>
        <taxon>Archelosauria</taxon>
        <taxon>Archosauria</taxon>
        <taxon>Dinosauria</taxon>
        <taxon>Saurischia</taxon>
        <taxon>Theropoda</taxon>
        <taxon>Coelurosauria</taxon>
        <taxon>Aves</taxon>
        <taxon>Neognathae</taxon>
        <taxon>Neoaves</taxon>
        <taxon>Telluraves</taxon>
        <taxon>Coraciimorphae</taxon>
        <taxon>Coraciiformes</taxon>
        <taxon>Alcedinidae</taxon>
        <taxon>Halcyon</taxon>
    </lineage>
</organism>
<keyword evidence="4 8" id="KW-0653">Protein transport</keyword>
<keyword evidence="11" id="KW-1185">Reference proteome</keyword>
<evidence type="ECO:0000259" key="9">
    <source>
        <dbReference type="Pfam" id="PF02953"/>
    </source>
</evidence>
<evidence type="ECO:0000256" key="8">
    <source>
        <dbReference type="RuleBase" id="RU367043"/>
    </source>
</evidence>
<keyword evidence="8" id="KW-0999">Mitochondrion inner membrane</keyword>
<gene>
    <name evidence="10" type="primary">Timm9_1</name>
    <name evidence="10" type="ORF">HALSEN_R15134</name>
</gene>
<feature type="non-terminal residue" evidence="10">
    <location>
        <position position="1"/>
    </location>
</feature>
<keyword evidence="7 8" id="KW-1015">Disulfide bond</keyword>